<gene>
    <name evidence="1" type="ORF">L3X38_011882</name>
</gene>
<keyword evidence="2" id="KW-1185">Reference proteome</keyword>
<dbReference type="Proteomes" id="UP001054821">
    <property type="component" value="Chromosome 2"/>
</dbReference>
<proteinExistence type="predicted"/>
<accession>A0AAD4ZFG9</accession>
<evidence type="ECO:0000313" key="1">
    <source>
        <dbReference type="EMBL" id="KAI5344005.1"/>
    </source>
</evidence>
<sequence>MSDVQKPISHGAAMSFTRDAVLFKSRVHGPNSEVGAQICGLPDLSLHARRSSSSSIASAICPTSPRGARLQLIRPHSRLELAVWQACAWHKVGVAMIRPDSPCHSISRGGVLDSQPMVIWHCSIVAYIHLGVIS</sequence>
<reference evidence="1 2" key="1">
    <citation type="journal article" date="2022" name="G3 (Bethesda)">
        <title>Whole-genome sequence and methylome profiling of the almond [Prunus dulcis (Mill.) D.A. Webb] cultivar 'Nonpareil'.</title>
        <authorList>
            <person name="D'Amico-Willman K.M."/>
            <person name="Ouma W.Z."/>
            <person name="Meulia T."/>
            <person name="Sideli G.M."/>
            <person name="Gradziel T.M."/>
            <person name="Fresnedo-Ramirez J."/>
        </authorList>
    </citation>
    <scope>NUCLEOTIDE SEQUENCE [LARGE SCALE GENOMIC DNA]</scope>
    <source>
        <strain evidence="1">Clone GOH B32 T37-40</strain>
    </source>
</reference>
<evidence type="ECO:0000313" key="2">
    <source>
        <dbReference type="Proteomes" id="UP001054821"/>
    </source>
</evidence>
<protein>
    <submittedName>
        <fullName evidence="1">Uncharacterized protein</fullName>
    </submittedName>
</protein>
<organism evidence="1 2">
    <name type="scientific">Prunus dulcis</name>
    <name type="common">Almond</name>
    <name type="synonym">Amygdalus dulcis</name>
    <dbReference type="NCBI Taxonomy" id="3755"/>
    <lineage>
        <taxon>Eukaryota</taxon>
        <taxon>Viridiplantae</taxon>
        <taxon>Streptophyta</taxon>
        <taxon>Embryophyta</taxon>
        <taxon>Tracheophyta</taxon>
        <taxon>Spermatophyta</taxon>
        <taxon>Magnoliopsida</taxon>
        <taxon>eudicotyledons</taxon>
        <taxon>Gunneridae</taxon>
        <taxon>Pentapetalae</taxon>
        <taxon>rosids</taxon>
        <taxon>fabids</taxon>
        <taxon>Rosales</taxon>
        <taxon>Rosaceae</taxon>
        <taxon>Amygdaloideae</taxon>
        <taxon>Amygdaleae</taxon>
        <taxon>Prunus</taxon>
    </lineage>
</organism>
<name>A0AAD4ZFG9_PRUDU</name>
<dbReference type="EMBL" id="JAJFAZ020000002">
    <property type="protein sequence ID" value="KAI5344005.1"/>
    <property type="molecule type" value="Genomic_DNA"/>
</dbReference>
<comment type="caution">
    <text evidence="1">The sequence shown here is derived from an EMBL/GenBank/DDBJ whole genome shotgun (WGS) entry which is preliminary data.</text>
</comment>
<dbReference type="AlphaFoldDB" id="A0AAD4ZFG9"/>